<keyword evidence="2" id="KW-1185">Reference proteome</keyword>
<evidence type="ECO:0000313" key="1">
    <source>
        <dbReference type="EMBL" id="WMV09849.1"/>
    </source>
</evidence>
<gene>
    <name evidence="1" type="ORF">MTR67_003234</name>
</gene>
<accession>A0AAF0T9H7</accession>
<proteinExistence type="predicted"/>
<dbReference type="Proteomes" id="UP001234989">
    <property type="component" value="Chromosome 1"/>
</dbReference>
<protein>
    <submittedName>
        <fullName evidence="1">Uncharacterized protein</fullName>
    </submittedName>
</protein>
<organism evidence="1 2">
    <name type="scientific">Solanum verrucosum</name>
    <dbReference type="NCBI Taxonomy" id="315347"/>
    <lineage>
        <taxon>Eukaryota</taxon>
        <taxon>Viridiplantae</taxon>
        <taxon>Streptophyta</taxon>
        <taxon>Embryophyta</taxon>
        <taxon>Tracheophyta</taxon>
        <taxon>Spermatophyta</taxon>
        <taxon>Magnoliopsida</taxon>
        <taxon>eudicotyledons</taxon>
        <taxon>Gunneridae</taxon>
        <taxon>Pentapetalae</taxon>
        <taxon>asterids</taxon>
        <taxon>lamiids</taxon>
        <taxon>Solanales</taxon>
        <taxon>Solanaceae</taxon>
        <taxon>Solanoideae</taxon>
        <taxon>Solaneae</taxon>
        <taxon>Solanum</taxon>
    </lineage>
</organism>
<dbReference type="PANTHER" id="PTHR11439:SF497">
    <property type="entry name" value="CYSTEINE-RICH RLK (RECEPTOR-LIKE PROTEIN KINASE) 8"/>
    <property type="match status" value="1"/>
</dbReference>
<reference evidence="1" key="1">
    <citation type="submission" date="2023-08" db="EMBL/GenBank/DDBJ databases">
        <title>A de novo genome assembly of Solanum verrucosum Schlechtendal, a Mexican diploid species geographically isolated from the other diploid A-genome species in potato relatives.</title>
        <authorList>
            <person name="Hosaka K."/>
        </authorList>
    </citation>
    <scope>NUCLEOTIDE SEQUENCE</scope>
    <source>
        <tissue evidence="1">Young leaves</tissue>
    </source>
</reference>
<dbReference type="PANTHER" id="PTHR11439">
    <property type="entry name" value="GAG-POL-RELATED RETROTRANSPOSON"/>
    <property type="match status" value="1"/>
</dbReference>
<dbReference type="AlphaFoldDB" id="A0AAF0T9H7"/>
<sequence>MFFHSMSSLNLEGYVDTNWAGFPNSQKSTTKWCMLIGSSLLSWKCKKQPRISKSSMEAEYRSMSAGYSEIVWILRLMAELHISVDGSTTLHAVSTTAIQKATNPVHHKNTKHIEVDCHYIGELFVGQVINLQHIMSHDQLANLFTKAITRNRHQFSLSKLMLLDK</sequence>
<dbReference type="CDD" id="cd09272">
    <property type="entry name" value="RNase_HI_RT_Ty1"/>
    <property type="match status" value="1"/>
</dbReference>
<evidence type="ECO:0000313" key="2">
    <source>
        <dbReference type="Proteomes" id="UP001234989"/>
    </source>
</evidence>
<name>A0AAF0T9H7_SOLVR</name>
<dbReference type="EMBL" id="CP133612">
    <property type="protein sequence ID" value="WMV09849.1"/>
    <property type="molecule type" value="Genomic_DNA"/>
</dbReference>